<dbReference type="InterPro" id="IPR000878">
    <property type="entry name" value="4pyrrol_Mease"/>
</dbReference>
<reference evidence="8 9" key="2">
    <citation type="journal article" date="2012" name="Open Biol.">
        <title>Characteristics of nucleosomes and linker DNA regions on the genome of the basidiomycete Mixia osmundae revealed by mono- and dinucleosome mapping.</title>
        <authorList>
            <person name="Nishida H."/>
            <person name="Kondo S."/>
            <person name="Matsumoto T."/>
            <person name="Suzuki Y."/>
            <person name="Yoshikawa H."/>
            <person name="Taylor T.D."/>
            <person name="Sugiyama J."/>
        </authorList>
    </citation>
    <scope>NUCLEOTIDE SEQUENCE [LARGE SCALE GENOMIC DNA]</scope>
    <source>
        <strain evidence="9">CBS 9802 / IAM 14324 / JCM 22182 / KY 12970</strain>
    </source>
</reference>
<dbReference type="GO" id="GO:0019354">
    <property type="term" value="P:siroheme biosynthetic process"/>
    <property type="evidence" value="ECO:0007669"/>
    <property type="project" value="InterPro"/>
</dbReference>
<dbReference type="InterPro" id="IPR035996">
    <property type="entry name" value="4pyrrol_Methylase_sf"/>
</dbReference>
<keyword evidence="1" id="KW-0488">Methylation</keyword>
<dbReference type="OrthoDB" id="508204at2759"/>
<evidence type="ECO:0000313" key="8">
    <source>
        <dbReference type="EMBL" id="GAA98796.1"/>
    </source>
</evidence>
<dbReference type="Gene3D" id="3.40.50.720">
    <property type="entry name" value="NAD(P)-binding Rossmann-like Domain"/>
    <property type="match status" value="1"/>
</dbReference>
<feature type="domain" description="Tetrapyrrole methylase" evidence="7">
    <location>
        <begin position="362"/>
        <end position="598"/>
    </location>
</feature>
<dbReference type="AlphaFoldDB" id="G7E7I6"/>
<evidence type="ECO:0000256" key="1">
    <source>
        <dbReference type="ARBA" id="ARBA00022481"/>
    </source>
</evidence>
<dbReference type="eggNOG" id="KOG1527">
    <property type="taxonomic scope" value="Eukaryota"/>
</dbReference>
<protein>
    <recommendedName>
        <fullName evidence="7">Tetrapyrrole methylase domain-containing protein</fullName>
    </recommendedName>
</protein>
<keyword evidence="9" id="KW-1185">Reference proteome</keyword>
<evidence type="ECO:0000256" key="6">
    <source>
        <dbReference type="SAM" id="MobiDB-lite"/>
    </source>
</evidence>
<dbReference type="InterPro" id="IPR050161">
    <property type="entry name" value="Siro_Cobalamin_biosynth"/>
</dbReference>
<dbReference type="InterPro" id="IPR006366">
    <property type="entry name" value="CobA/CysG_C"/>
</dbReference>
<dbReference type="InParanoid" id="G7E7I6"/>
<organism evidence="8 9">
    <name type="scientific">Mixia osmundae (strain CBS 9802 / IAM 14324 / JCM 22182 / KY 12970)</name>
    <dbReference type="NCBI Taxonomy" id="764103"/>
    <lineage>
        <taxon>Eukaryota</taxon>
        <taxon>Fungi</taxon>
        <taxon>Dikarya</taxon>
        <taxon>Basidiomycota</taxon>
        <taxon>Pucciniomycotina</taxon>
        <taxon>Mixiomycetes</taxon>
        <taxon>Mixiales</taxon>
        <taxon>Mixiaceae</taxon>
        <taxon>Mixia</taxon>
    </lineage>
</organism>
<feature type="region of interest" description="Disordered" evidence="6">
    <location>
        <begin position="312"/>
        <end position="342"/>
    </location>
</feature>
<dbReference type="InterPro" id="IPR014777">
    <property type="entry name" value="4pyrrole_Mease_sub1"/>
</dbReference>
<dbReference type="STRING" id="764103.G7E7I6"/>
<dbReference type="OMA" id="IECTVVP"/>
<dbReference type="Gene3D" id="3.40.1010.10">
    <property type="entry name" value="Cobalt-precorrin-4 Transmethylase, Domain 1"/>
    <property type="match status" value="1"/>
</dbReference>
<dbReference type="PANTHER" id="PTHR45790:SF6">
    <property type="entry name" value="UROPORPHYRINOGEN-III C-METHYLTRANSFERASE"/>
    <property type="match status" value="1"/>
</dbReference>
<comment type="similarity">
    <text evidence="5">In the N-terminal section; belongs to the precorrin methyltransferase family.</text>
</comment>
<dbReference type="Pfam" id="PF00590">
    <property type="entry name" value="TP_methylase"/>
    <property type="match status" value="1"/>
</dbReference>
<dbReference type="PANTHER" id="PTHR45790">
    <property type="entry name" value="SIROHEME SYNTHASE-RELATED"/>
    <property type="match status" value="1"/>
</dbReference>
<proteinExistence type="inferred from homology"/>
<dbReference type="FunCoup" id="G7E7I6">
    <property type="interactions" value="86"/>
</dbReference>
<gene>
    <name evidence="8" type="primary">Mo05484</name>
    <name evidence="8" type="ORF">E5Q_05484</name>
</gene>
<evidence type="ECO:0000256" key="3">
    <source>
        <dbReference type="ARBA" id="ARBA00022679"/>
    </source>
</evidence>
<keyword evidence="3" id="KW-0808">Transferase</keyword>
<dbReference type="HOGENOM" id="CLU_011276_11_0_1"/>
<dbReference type="InterPro" id="IPR014776">
    <property type="entry name" value="4pyrrole_Mease_sub2"/>
</dbReference>
<evidence type="ECO:0000256" key="2">
    <source>
        <dbReference type="ARBA" id="ARBA00022603"/>
    </source>
</evidence>
<dbReference type="GO" id="GO:0032259">
    <property type="term" value="P:methylation"/>
    <property type="evidence" value="ECO:0007669"/>
    <property type="project" value="UniProtKB-KW"/>
</dbReference>
<keyword evidence="4" id="KW-0949">S-adenosyl-L-methionine</keyword>
<dbReference type="PROSITE" id="PS51257">
    <property type="entry name" value="PROKAR_LIPOPROTEIN"/>
    <property type="match status" value="1"/>
</dbReference>
<evidence type="ECO:0000256" key="5">
    <source>
        <dbReference type="ARBA" id="ARBA00035662"/>
    </source>
</evidence>
<comment type="caution">
    <text evidence="8">The sequence shown here is derived from an EMBL/GenBank/DDBJ whole genome shotgun (WGS) entry which is preliminary data.</text>
</comment>
<evidence type="ECO:0000259" key="7">
    <source>
        <dbReference type="Pfam" id="PF00590"/>
    </source>
</evidence>
<sequence>MSWPKVYAGASVLLACSAGSSETSEPRNKRRRTVLVIGSGRLAAIRSFAFLEAGYSVLLACDAAQSLDAELSHRIACNEVAALSLNAHDDFDGWLDGNLSQSQYQDLAMVIVTDTLYARASSMRSLDSARSMREACYERRIPVNIADQPSLSDFAFPASHRWGDDSPLQMALTTNQHACKLASRLKRMLVTALPRDAGQAVVRIGKLRQQVRSCEVKHAVLDQYEEVEEGFSSQPLNMPVRQMAVSSPRPSRCTSPNRTGKACVLTPQLDTQFIGLNTETRMRFISQISEYWPIERLAQLDAEETTRLLGLHSGNHPESSSAISTSSARDHSHVDTPSSTLRHHDSAVASLVASPLRSKGLILLVGSGTGSPSLLTVAAHRALTQMATVVLSDKIVPEAVLALVPKSTKLIIARKFPGNAESAQEELMRLALEYAGQGHTVVRLKQGSPYLYGRGGEEVLHFRKHGYECLVVPGVSSSLDGPTMAGIPVTQRGVADTLTICTGVGRRGKGVVLPGYERTRTLSILMGVARLVSVVETLTQLASDPAAPPAALEPTGESLLYEGKRTRSGTPYPPYLPIAIIERASSSDQRVIASTLDRIVAALQRHGEPQRPPGMMVIGWAVLSLDGEGDISMLDDMEALQEDESLDRLQRDAAIEAADRARIDRWLAGETAIVREGLPARWSDVFEASL</sequence>
<dbReference type="SUPFAM" id="SSF75615">
    <property type="entry name" value="Siroheme synthase middle domains-like"/>
    <property type="match status" value="1"/>
</dbReference>
<dbReference type="Gene3D" id="3.30.950.10">
    <property type="entry name" value="Methyltransferase, Cobalt-precorrin-4 Transmethylase, Domain 2"/>
    <property type="match status" value="1"/>
</dbReference>
<dbReference type="SUPFAM" id="SSF53790">
    <property type="entry name" value="Tetrapyrrole methylase"/>
    <property type="match status" value="1"/>
</dbReference>
<dbReference type="EMBL" id="BABT02000165">
    <property type="protein sequence ID" value="GAA98796.1"/>
    <property type="molecule type" value="Genomic_DNA"/>
</dbReference>
<accession>G7E7I6</accession>
<evidence type="ECO:0000256" key="4">
    <source>
        <dbReference type="ARBA" id="ARBA00022691"/>
    </source>
</evidence>
<dbReference type="Proteomes" id="UP000009131">
    <property type="component" value="Unassembled WGS sequence"/>
</dbReference>
<dbReference type="RefSeq" id="XP_014566972.1">
    <property type="nucleotide sequence ID" value="XM_014711486.1"/>
</dbReference>
<reference evidence="8 9" key="1">
    <citation type="journal article" date="2011" name="J. Gen. Appl. Microbiol.">
        <title>Draft genome sequencing of the enigmatic basidiomycete Mixia osmundae.</title>
        <authorList>
            <person name="Nishida H."/>
            <person name="Nagatsuka Y."/>
            <person name="Sugiyama J."/>
        </authorList>
    </citation>
    <scope>NUCLEOTIDE SEQUENCE [LARGE SCALE GENOMIC DNA]</scope>
    <source>
        <strain evidence="9">CBS 9802 / IAM 14324 / JCM 22182 / KY 12970</strain>
    </source>
</reference>
<dbReference type="FunFam" id="3.40.1010.10:FF:000006">
    <property type="entry name" value="Siroheme synthase, putative"/>
    <property type="match status" value="1"/>
</dbReference>
<keyword evidence="2" id="KW-0489">Methyltransferase</keyword>
<evidence type="ECO:0000313" key="9">
    <source>
        <dbReference type="Proteomes" id="UP000009131"/>
    </source>
</evidence>
<dbReference type="CDD" id="cd11642">
    <property type="entry name" value="SUMT"/>
    <property type="match status" value="1"/>
</dbReference>
<name>G7E7I6_MIXOS</name>
<dbReference type="GO" id="GO:0004851">
    <property type="term" value="F:uroporphyrin-III C-methyltransferase activity"/>
    <property type="evidence" value="ECO:0007669"/>
    <property type="project" value="TreeGrafter"/>
</dbReference>
<dbReference type="Pfam" id="PF13241">
    <property type="entry name" value="NAD_binding_7"/>
    <property type="match status" value="1"/>
</dbReference>